<evidence type="ECO:0000313" key="4">
    <source>
        <dbReference type="Proteomes" id="UP000641646"/>
    </source>
</evidence>
<evidence type="ECO:0000256" key="1">
    <source>
        <dbReference type="SAM" id="MobiDB-lite"/>
    </source>
</evidence>
<keyword evidence="4" id="KW-1185">Reference proteome</keyword>
<comment type="caution">
    <text evidence="3">The sequence shown here is derived from an EMBL/GenBank/DDBJ whole genome shotgun (WGS) entry which is preliminary data.</text>
</comment>
<proteinExistence type="predicted"/>
<dbReference type="EMBL" id="JACJPW010000214">
    <property type="protein sequence ID" value="MBD2186464.1"/>
    <property type="molecule type" value="Genomic_DNA"/>
</dbReference>
<organism evidence="3 4">
    <name type="scientific">Aerosakkonema funiforme FACHB-1375</name>
    <dbReference type="NCBI Taxonomy" id="2949571"/>
    <lineage>
        <taxon>Bacteria</taxon>
        <taxon>Bacillati</taxon>
        <taxon>Cyanobacteriota</taxon>
        <taxon>Cyanophyceae</taxon>
        <taxon>Oscillatoriophycideae</taxon>
        <taxon>Aerosakkonematales</taxon>
        <taxon>Aerosakkonemataceae</taxon>
        <taxon>Aerosakkonema</taxon>
    </lineage>
</organism>
<reference evidence="3" key="2">
    <citation type="submission" date="2020-08" db="EMBL/GenBank/DDBJ databases">
        <authorList>
            <person name="Chen M."/>
            <person name="Teng W."/>
            <person name="Zhao L."/>
            <person name="Hu C."/>
            <person name="Zhou Y."/>
            <person name="Han B."/>
            <person name="Song L."/>
            <person name="Shu W."/>
        </authorList>
    </citation>
    <scope>NUCLEOTIDE SEQUENCE</scope>
    <source>
        <strain evidence="3">FACHB-1375</strain>
    </source>
</reference>
<gene>
    <name evidence="3" type="ORF">H6G03_36350</name>
</gene>
<accession>A0A926VPY3</accession>
<keyword evidence="2" id="KW-0732">Signal</keyword>
<reference evidence="3" key="1">
    <citation type="journal article" date="2015" name="ISME J.">
        <title>Draft Genome Sequence of Streptomyces incarnatus NRRL8089, which Produces the Nucleoside Antibiotic Sinefungin.</title>
        <authorList>
            <person name="Oshima K."/>
            <person name="Hattori M."/>
            <person name="Shimizu H."/>
            <person name="Fukuda K."/>
            <person name="Nemoto M."/>
            <person name="Inagaki K."/>
            <person name="Tamura T."/>
        </authorList>
    </citation>
    <scope>NUCLEOTIDE SEQUENCE</scope>
    <source>
        <strain evidence="3">FACHB-1375</strain>
    </source>
</reference>
<feature type="chain" id="PRO_5037965337" evidence="2">
    <location>
        <begin position="20"/>
        <end position="125"/>
    </location>
</feature>
<name>A0A926VPY3_9CYAN</name>
<feature type="signal peptide" evidence="2">
    <location>
        <begin position="1"/>
        <end position="19"/>
    </location>
</feature>
<sequence>MKILTSLVTAMLLAGSTIALPVQARRHQDYKTQSLSDRSLSFDRPSPASASNADSTYHATGARKATVFAPPSNVRDRPNGNIVCRITTRRQINVYRFYDNSQQWLSTDACGDDRYGVIHISQIRF</sequence>
<feature type="region of interest" description="Disordered" evidence="1">
    <location>
        <begin position="30"/>
        <end position="73"/>
    </location>
</feature>
<dbReference type="RefSeq" id="WP_190475827.1">
    <property type="nucleotide sequence ID" value="NZ_JACJPW010000214.1"/>
</dbReference>
<evidence type="ECO:0000256" key="2">
    <source>
        <dbReference type="SAM" id="SignalP"/>
    </source>
</evidence>
<protein>
    <submittedName>
        <fullName evidence="3">Uncharacterized protein</fullName>
    </submittedName>
</protein>
<feature type="compositionally biased region" description="Polar residues" evidence="1">
    <location>
        <begin position="48"/>
        <end position="58"/>
    </location>
</feature>
<dbReference type="Proteomes" id="UP000641646">
    <property type="component" value="Unassembled WGS sequence"/>
</dbReference>
<dbReference type="AlphaFoldDB" id="A0A926VPY3"/>
<evidence type="ECO:0000313" key="3">
    <source>
        <dbReference type="EMBL" id="MBD2186464.1"/>
    </source>
</evidence>